<comment type="similarity">
    <text evidence="3 9">Belongs to the alkaline phosphatase family.</text>
</comment>
<comment type="cofactor">
    <cofactor evidence="1">
        <name>Mg(2+)</name>
        <dbReference type="ChEBI" id="CHEBI:18420"/>
    </cofactor>
</comment>
<dbReference type="PRINTS" id="PR00113">
    <property type="entry name" value="ALKPHPHTASE"/>
</dbReference>
<evidence type="ECO:0000256" key="8">
    <source>
        <dbReference type="ARBA" id="ARBA00022842"/>
    </source>
</evidence>
<protein>
    <recommendedName>
        <fullName evidence="4 10">Alkaline phosphatase</fullName>
        <ecNumber evidence="4 10">3.1.3.1</ecNumber>
    </recommendedName>
</protein>
<keyword evidence="7 10" id="KW-0862">Zinc</keyword>
<dbReference type="Proteomes" id="UP001642540">
    <property type="component" value="Unassembled WGS sequence"/>
</dbReference>
<evidence type="ECO:0000313" key="13">
    <source>
        <dbReference type="EMBL" id="CAL8096102.1"/>
    </source>
</evidence>
<dbReference type="EC" id="3.1.3.1" evidence="4 10"/>
<feature type="compositionally biased region" description="Basic and acidic residues" evidence="11">
    <location>
        <begin position="61"/>
        <end position="70"/>
    </location>
</feature>
<dbReference type="PANTHER" id="PTHR11596">
    <property type="entry name" value="ALKALINE PHOSPHATASE"/>
    <property type="match status" value="1"/>
</dbReference>
<name>A0ABP1QCM7_9HEXA</name>
<feature type="region of interest" description="Disordered" evidence="11">
    <location>
        <begin position="42"/>
        <end position="70"/>
    </location>
</feature>
<evidence type="ECO:0000313" key="14">
    <source>
        <dbReference type="Proteomes" id="UP001642540"/>
    </source>
</evidence>
<evidence type="ECO:0000256" key="1">
    <source>
        <dbReference type="ARBA" id="ARBA00001946"/>
    </source>
</evidence>
<sequence>MSFQVNFVIFIYCSSLVFIECETQVQKVTIPHDTPAFLTEASTATGTSTEAPSTTSATTEKTAKEKEDELRFKSVTGKESAEYWINVAQANLRERQKIRPIERVAKNIIYFVGDGMSVPTVTGARIFKGQSEGLKFGEEAQLHMETFPFLGASKTFCSDAQVADSACTATALFTGSKTNIKTIGVTPNVEVGDCSQQMKPENQLSSILEWAQKAGKSTGIVTTTRITHATPAGTYSHIAHRDWENDAEIKKAGQNPENCDDIAEQLIFREPGKNINVILGGGRKHMLPSTVVDHENRQNGSRTDSKNLIEMWKLLHTNDSAEYVDRVEDLLQIDTNNVDYLMGLFAPDHIEYSDNITTNHDPTLLNMTTVAIRILSKNPNGFFLMVEGGRIDHALHENYGQRALLEAVEFDRAIKQADEMTDDEDTLITVTSDHSHVMSIAGYPIRGNPILGVAENSDIDGLPYTTISFANGPGFRNQTSNGLRPNVSEDDMKKVDYKYFAGLPSKYETHGGDDVFIFSKGCFAHFLTGTQLQNYIPHVMAYAACIGPAGMDQSPLCNEIRSTSASARLTNANFSLHLVLFVALCANRIICSFL</sequence>
<dbReference type="EMBL" id="CAXLJM020000027">
    <property type="protein sequence ID" value="CAL8096102.1"/>
    <property type="molecule type" value="Genomic_DNA"/>
</dbReference>
<feature type="chain" id="PRO_5046924989" description="Alkaline phosphatase" evidence="12">
    <location>
        <begin position="22"/>
        <end position="594"/>
    </location>
</feature>
<keyword evidence="12" id="KW-0732">Signal</keyword>
<evidence type="ECO:0000256" key="12">
    <source>
        <dbReference type="SAM" id="SignalP"/>
    </source>
</evidence>
<dbReference type="Pfam" id="PF00245">
    <property type="entry name" value="Alk_phosphatase"/>
    <property type="match status" value="1"/>
</dbReference>
<proteinExistence type="inferred from homology"/>
<organism evidence="13 14">
    <name type="scientific">Orchesella dallaii</name>
    <dbReference type="NCBI Taxonomy" id="48710"/>
    <lineage>
        <taxon>Eukaryota</taxon>
        <taxon>Metazoa</taxon>
        <taxon>Ecdysozoa</taxon>
        <taxon>Arthropoda</taxon>
        <taxon>Hexapoda</taxon>
        <taxon>Collembola</taxon>
        <taxon>Entomobryomorpha</taxon>
        <taxon>Entomobryoidea</taxon>
        <taxon>Orchesellidae</taxon>
        <taxon>Orchesellinae</taxon>
        <taxon>Orchesella</taxon>
    </lineage>
</organism>
<gene>
    <name evidence="13" type="ORF">ODALV1_LOCUS9267</name>
</gene>
<keyword evidence="8 10" id="KW-0460">Magnesium</keyword>
<dbReference type="CDD" id="cd16012">
    <property type="entry name" value="ALP"/>
    <property type="match status" value="1"/>
</dbReference>
<dbReference type="PROSITE" id="PS00123">
    <property type="entry name" value="ALKALINE_PHOSPHATASE"/>
    <property type="match status" value="1"/>
</dbReference>
<keyword evidence="14" id="KW-1185">Reference proteome</keyword>
<evidence type="ECO:0000256" key="7">
    <source>
        <dbReference type="ARBA" id="ARBA00022833"/>
    </source>
</evidence>
<keyword evidence="6 10" id="KW-0378">Hydrolase</keyword>
<feature type="signal peptide" evidence="12">
    <location>
        <begin position="1"/>
        <end position="21"/>
    </location>
</feature>
<dbReference type="SMART" id="SM00098">
    <property type="entry name" value="alkPPc"/>
    <property type="match status" value="1"/>
</dbReference>
<comment type="catalytic activity">
    <reaction evidence="10">
        <text>a phosphate monoester + H2O = an alcohol + phosphate</text>
        <dbReference type="Rhea" id="RHEA:15017"/>
        <dbReference type="ChEBI" id="CHEBI:15377"/>
        <dbReference type="ChEBI" id="CHEBI:30879"/>
        <dbReference type="ChEBI" id="CHEBI:43474"/>
        <dbReference type="ChEBI" id="CHEBI:67140"/>
        <dbReference type="EC" id="3.1.3.1"/>
    </reaction>
</comment>
<evidence type="ECO:0000256" key="5">
    <source>
        <dbReference type="ARBA" id="ARBA00022723"/>
    </source>
</evidence>
<comment type="cofactor">
    <cofactor evidence="2">
        <name>Zn(2+)</name>
        <dbReference type="ChEBI" id="CHEBI:29105"/>
    </cofactor>
</comment>
<evidence type="ECO:0000256" key="3">
    <source>
        <dbReference type="ARBA" id="ARBA00005984"/>
    </source>
</evidence>
<evidence type="ECO:0000256" key="9">
    <source>
        <dbReference type="RuleBase" id="RU003946"/>
    </source>
</evidence>
<evidence type="ECO:0000256" key="6">
    <source>
        <dbReference type="ARBA" id="ARBA00022801"/>
    </source>
</evidence>
<dbReference type="InterPro" id="IPR001952">
    <property type="entry name" value="Alkaline_phosphatase"/>
</dbReference>
<evidence type="ECO:0000256" key="11">
    <source>
        <dbReference type="SAM" id="MobiDB-lite"/>
    </source>
</evidence>
<dbReference type="PANTHER" id="PTHR11596:SF91">
    <property type="entry name" value="ALKALINE PHOSPHATASE-RELATED"/>
    <property type="match status" value="1"/>
</dbReference>
<reference evidence="13 14" key="1">
    <citation type="submission" date="2024-08" db="EMBL/GenBank/DDBJ databases">
        <authorList>
            <person name="Cucini C."/>
            <person name="Frati F."/>
        </authorList>
    </citation>
    <scope>NUCLEOTIDE SEQUENCE [LARGE SCALE GENOMIC DNA]</scope>
</reference>
<evidence type="ECO:0000256" key="4">
    <source>
        <dbReference type="ARBA" id="ARBA00012647"/>
    </source>
</evidence>
<evidence type="ECO:0000256" key="10">
    <source>
        <dbReference type="RuleBase" id="RU003947"/>
    </source>
</evidence>
<evidence type="ECO:0000256" key="2">
    <source>
        <dbReference type="ARBA" id="ARBA00001947"/>
    </source>
</evidence>
<accession>A0ABP1QCM7</accession>
<dbReference type="SUPFAM" id="SSF53649">
    <property type="entry name" value="Alkaline phosphatase-like"/>
    <property type="match status" value="1"/>
</dbReference>
<dbReference type="InterPro" id="IPR018299">
    <property type="entry name" value="Alkaline_phosphatase_AS"/>
</dbReference>
<dbReference type="InterPro" id="IPR017850">
    <property type="entry name" value="Alkaline_phosphatase_core_sf"/>
</dbReference>
<feature type="compositionally biased region" description="Low complexity" evidence="11">
    <location>
        <begin position="42"/>
        <end position="60"/>
    </location>
</feature>
<comment type="caution">
    <text evidence="13">The sequence shown here is derived from an EMBL/GenBank/DDBJ whole genome shotgun (WGS) entry which is preliminary data.</text>
</comment>
<dbReference type="Gene3D" id="3.40.720.10">
    <property type="entry name" value="Alkaline Phosphatase, subunit A"/>
    <property type="match status" value="1"/>
</dbReference>
<keyword evidence="5" id="KW-0479">Metal-binding</keyword>